<accession>A0A2Z6P1Z6</accession>
<evidence type="ECO:0000313" key="3">
    <source>
        <dbReference type="Proteomes" id="UP000242715"/>
    </source>
</evidence>
<keyword evidence="3" id="KW-1185">Reference proteome</keyword>
<feature type="region of interest" description="Disordered" evidence="1">
    <location>
        <begin position="73"/>
        <end position="103"/>
    </location>
</feature>
<reference evidence="3" key="1">
    <citation type="journal article" date="2017" name="Front. Plant Sci.">
        <title>Climate Clever Clovers: New Paradigm to Reduce the Environmental Footprint of Ruminants by Breeding Low Methanogenic Forages Utilizing Haplotype Variation.</title>
        <authorList>
            <person name="Kaur P."/>
            <person name="Appels R."/>
            <person name="Bayer P.E."/>
            <person name="Keeble-Gagnere G."/>
            <person name="Wang J."/>
            <person name="Hirakawa H."/>
            <person name="Shirasawa K."/>
            <person name="Vercoe P."/>
            <person name="Stefanova K."/>
            <person name="Durmic Z."/>
            <person name="Nichols P."/>
            <person name="Revell C."/>
            <person name="Isobe S.N."/>
            <person name="Edwards D."/>
            <person name="Erskine W."/>
        </authorList>
    </citation>
    <scope>NUCLEOTIDE SEQUENCE [LARGE SCALE GENOMIC DNA]</scope>
    <source>
        <strain evidence="3">cv. Daliak</strain>
    </source>
</reference>
<protein>
    <submittedName>
        <fullName evidence="2">Uncharacterized protein</fullName>
    </submittedName>
</protein>
<gene>
    <name evidence="2" type="ORF">TSUD_300770</name>
</gene>
<sequence>MTLHLSPQRTMIYRKILNTQQKQLIPSLNKSINLHSQNKYHQGIFCETPTWALTTSHLMATMTDLKIVKSKKDAYERSPVTKGKRRGERGFEREETRDYRMKG</sequence>
<organism evidence="2 3">
    <name type="scientific">Trifolium subterraneum</name>
    <name type="common">Subterranean clover</name>
    <dbReference type="NCBI Taxonomy" id="3900"/>
    <lineage>
        <taxon>Eukaryota</taxon>
        <taxon>Viridiplantae</taxon>
        <taxon>Streptophyta</taxon>
        <taxon>Embryophyta</taxon>
        <taxon>Tracheophyta</taxon>
        <taxon>Spermatophyta</taxon>
        <taxon>Magnoliopsida</taxon>
        <taxon>eudicotyledons</taxon>
        <taxon>Gunneridae</taxon>
        <taxon>Pentapetalae</taxon>
        <taxon>rosids</taxon>
        <taxon>fabids</taxon>
        <taxon>Fabales</taxon>
        <taxon>Fabaceae</taxon>
        <taxon>Papilionoideae</taxon>
        <taxon>50 kb inversion clade</taxon>
        <taxon>NPAAA clade</taxon>
        <taxon>Hologalegina</taxon>
        <taxon>IRL clade</taxon>
        <taxon>Trifolieae</taxon>
        <taxon>Trifolium</taxon>
    </lineage>
</organism>
<dbReference type="EMBL" id="DF973961">
    <property type="protein sequence ID" value="GAU43190.1"/>
    <property type="molecule type" value="Genomic_DNA"/>
</dbReference>
<evidence type="ECO:0000256" key="1">
    <source>
        <dbReference type="SAM" id="MobiDB-lite"/>
    </source>
</evidence>
<feature type="compositionally biased region" description="Basic and acidic residues" evidence="1">
    <location>
        <begin position="88"/>
        <end position="103"/>
    </location>
</feature>
<proteinExistence type="predicted"/>
<evidence type="ECO:0000313" key="2">
    <source>
        <dbReference type="EMBL" id="GAU43190.1"/>
    </source>
</evidence>
<dbReference type="AlphaFoldDB" id="A0A2Z6P1Z6"/>
<dbReference type="Proteomes" id="UP000242715">
    <property type="component" value="Unassembled WGS sequence"/>
</dbReference>
<name>A0A2Z6P1Z6_TRISU</name>